<name>A0ACB5U2R7_CANBO</name>
<organism evidence="1 2">
    <name type="scientific">Candida boidinii</name>
    <name type="common">Yeast</name>
    <dbReference type="NCBI Taxonomy" id="5477"/>
    <lineage>
        <taxon>Eukaryota</taxon>
        <taxon>Fungi</taxon>
        <taxon>Dikarya</taxon>
        <taxon>Ascomycota</taxon>
        <taxon>Saccharomycotina</taxon>
        <taxon>Pichiomycetes</taxon>
        <taxon>Pichiales</taxon>
        <taxon>Pichiaceae</taxon>
        <taxon>Ogataea</taxon>
        <taxon>Ogataea/Candida clade</taxon>
    </lineage>
</organism>
<reference evidence="1" key="1">
    <citation type="submission" date="2023-04" db="EMBL/GenBank/DDBJ databases">
        <title>Candida boidinii NBRC 1967.</title>
        <authorList>
            <person name="Ichikawa N."/>
            <person name="Sato H."/>
            <person name="Tonouchi N."/>
        </authorList>
    </citation>
    <scope>NUCLEOTIDE SEQUENCE</scope>
    <source>
        <strain evidence="1">NBRC 1967</strain>
    </source>
</reference>
<evidence type="ECO:0000313" key="1">
    <source>
        <dbReference type="EMBL" id="GMF00554.1"/>
    </source>
</evidence>
<dbReference type="EMBL" id="BSXV01004468">
    <property type="protein sequence ID" value="GMF00554.1"/>
    <property type="molecule type" value="Genomic_DNA"/>
</dbReference>
<comment type="caution">
    <text evidence="1">The sequence shown here is derived from an EMBL/GenBank/DDBJ whole genome shotgun (WGS) entry which is preliminary data.</text>
</comment>
<dbReference type="Proteomes" id="UP001165101">
    <property type="component" value="Unassembled WGS sequence"/>
</dbReference>
<gene>
    <name evidence="1" type="ORF">Cboi01_000558300</name>
</gene>
<sequence length="158" mass="17049">MAESNSNNIININNTTNNSTIGSSDGKSNSIISADSMSNKSSLPSSVSTSTAVTSIEAGEDDSNDSNGLRNVSVNGLGVFYYDDDETDEEDEEDECGAFDNSTLDKFIDECNLRGSGNGKDSYGNNKKRLNNLNDFKIKDPITGDIFNKSQFIKVFPT</sequence>
<proteinExistence type="predicted"/>
<protein>
    <submittedName>
        <fullName evidence="1">Unnamed protein product</fullName>
    </submittedName>
</protein>
<accession>A0ACB5U2R7</accession>
<keyword evidence="2" id="KW-1185">Reference proteome</keyword>
<evidence type="ECO:0000313" key="2">
    <source>
        <dbReference type="Proteomes" id="UP001165101"/>
    </source>
</evidence>